<dbReference type="EMBL" id="JAERRH010000019">
    <property type="protein sequence ID" value="MBL1109345.1"/>
    <property type="molecule type" value="Genomic_DNA"/>
</dbReference>
<proteinExistence type="predicted"/>
<accession>A0ABS1PBB3</accession>
<keyword evidence="1" id="KW-0732">Signal</keyword>
<dbReference type="RefSeq" id="WP_201825392.1">
    <property type="nucleotide sequence ID" value="NZ_JAERRH010000019.1"/>
</dbReference>
<organism evidence="2 3">
    <name type="scientific">Streptomyces musisoli</name>
    <dbReference type="NCBI Taxonomy" id="2802280"/>
    <lineage>
        <taxon>Bacteria</taxon>
        <taxon>Bacillati</taxon>
        <taxon>Actinomycetota</taxon>
        <taxon>Actinomycetes</taxon>
        <taxon>Kitasatosporales</taxon>
        <taxon>Streptomycetaceae</taxon>
        <taxon>Streptomyces</taxon>
    </lineage>
</organism>
<keyword evidence="3" id="KW-1185">Reference proteome</keyword>
<feature type="signal peptide" evidence="1">
    <location>
        <begin position="1"/>
        <end position="29"/>
    </location>
</feature>
<name>A0ABS1PBB3_9ACTN</name>
<gene>
    <name evidence="2" type="ORF">JK361_32965</name>
</gene>
<dbReference type="Proteomes" id="UP000621386">
    <property type="component" value="Unassembled WGS sequence"/>
</dbReference>
<evidence type="ECO:0000313" key="3">
    <source>
        <dbReference type="Proteomes" id="UP000621386"/>
    </source>
</evidence>
<comment type="caution">
    <text evidence="2">The sequence shown here is derived from an EMBL/GenBank/DDBJ whole genome shotgun (WGS) entry which is preliminary data.</text>
</comment>
<feature type="chain" id="PRO_5046509139" evidence="1">
    <location>
        <begin position="30"/>
        <end position="111"/>
    </location>
</feature>
<evidence type="ECO:0000313" key="2">
    <source>
        <dbReference type="EMBL" id="MBL1109345.1"/>
    </source>
</evidence>
<protein>
    <submittedName>
        <fullName evidence="2">Uncharacterized protein</fullName>
    </submittedName>
</protein>
<sequence>MKRKALFRAATMLGTAALVGVATTTSASAVEIGFGNNKGEATSTQARAYDGEYDGNGVYVDVYTQNGGHYTVWDGNGSDGRYGPWSGNGSRITRFRVCEDRTGCGGFVSNP</sequence>
<evidence type="ECO:0000256" key="1">
    <source>
        <dbReference type="SAM" id="SignalP"/>
    </source>
</evidence>
<reference evidence="2 3" key="1">
    <citation type="submission" date="2021-01" db="EMBL/GenBank/DDBJ databases">
        <title>WGS of actinomycetes isolated from Thailand.</title>
        <authorList>
            <person name="Thawai C."/>
        </authorList>
    </citation>
    <scope>NUCLEOTIDE SEQUENCE [LARGE SCALE GENOMIC DNA]</scope>
    <source>
        <strain evidence="2 3">CH5-8</strain>
    </source>
</reference>